<evidence type="ECO:0000259" key="1">
    <source>
        <dbReference type="Pfam" id="PF04248"/>
    </source>
</evidence>
<evidence type="ECO:0000313" key="3">
    <source>
        <dbReference type="Proteomes" id="UP000005307"/>
    </source>
</evidence>
<dbReference type="InterPro" id="IPR007361">
    <property type="entry name" value="DUF427"/>
</dbReference>
<feature type="domain" description="DUF427" evidence="1">
    <location>
        <begin position="15"/>
        <end position="104"/>
    </location>
</feature>
<evidence type="ECO:0000313" key="2">
    <source>
        <dbReference type="EMBL" id="AGI66914.1"/>
    </source>
</evidence>
<dbReference type="InterPro" id="IPR038694">
    <property type="entry name" value="DUF427_sf"/>
</dbReference>
<dbReference type="RefSeq" id="WP_015498956.1">
    <property type="nucleotide sequence ID" value="NC_020911.1"/>
</dbReference>
<dbReference type="KEGG" id="oat:OAN307_c12130"/>
<dbReference type="AlphaFoldDB" id="M9R2R6"/>
<dbReference type="PANTHER" id="PTHR34310:SF9">
    <property type="entry name" value="BLR5716 PROTEIN"/>
    <property type="match status" value="1"/>
</dbReference>
<reference evidence="2 3" key="1">
    <citation type="journal article" date="2013" name="PLoS ONE">
        <title>Poles Apart: Arctic and Antarctic Octadecabacter strains Share High Genome Plasticity and a New Type of Xanthorhodopsin.</title>
        <authorList>
            <person name="Vollmers J."/>
            <person name="Voget S."/>
            <person name="Dietrich S."/>
            <person name="Gollnow K."/>
            <person name="Smits M."/>
            <person name="Meyer K."/>
            <person name="Brinkhoff T."/>
            <person name="Simon M."/>
            <person name="Daniel R."/>
        </authorList>
    </citation>
    <scope>NUCLEOTIDE SEQUENCE [LARGE SCALE GENOMIC DNA]</scope>
    <source>
        <strain evidence="2 3">307</strain>
    </source>
</reference>
<dbReference type="eggNOG" id="COG2343">
    <property type="taxonomic scope" value="Bacteria"/>
</dbReference>
<dbReference type="Gene3D" id="2.170.150.40">
    <property type="entry name" value="Domain of unknown function (DUF427)"/>
    <property type="match status" value="1"/>
</dbReference>
<dbReference type="OrthoDB" id="9815163at2"/>
<keyword evidence="3" id="KW-1185">Reference proteome</keyword>
<dbReference type="HOGENOM" id="CLU_126578_0_1_5"/>
<dbReference type="PANTHER" id="PTHR34310">
    <property type="entry name" value="DUF427 DOMAIN PROTEIN (AFU_ORTHOLOGUE AFUA_3G02220)"/>
    <property type="match status" value="1"/>
</dbReference>
<name>M9R2R6_9RHOB</name>
<dbReference type="EMBL" id="CP003740">
    <property type="protein sequence ID" value="AGI66914.1"/>
    <property type="molecule type" value="Genomic_DNA"/>
</dbReference>
<gene>
    <name evidence="2" type="ORF">OAN307_c12130</name>
</gene>
<proteinExistence type="predicted"/>
<dbReference type="Pfam" id="PF04248">
    <property type="entry name" value="NTP_transf_9"/>
    <property type="match status" value="1"/>
</dbReference>
<dbReference type="Proteomes" id="UP000005307">
    <property type="component" value="Chromosome"/>
</dbReference>
<dbReference type="STRING" id="391626.OAN307_c12130"/>
<organism evidence="2 3">
    <name type="scientific">Octadecabacter antarcticus 307</name>
    <dbReference type="NCBI Taxonomy" id="391626"/>
    <lineage>
        <taxon>Bacteria</taxon>
        <taxon>Pseudomonadati</taxon>
        <taxon>Pseudomonadota</taxon>
        <taxon>Alphaproteobacteria</taxon>
        <taxon>Rhodobacterales</taxon>
        <taxon>Roseobacteraceae</taxon>
        <taxon>Octadecabacter</taxon>
    </lineage>
</organism>
<sequence length="113" mass="12537">MSDHIKIQPASGKWVVRAAGAVLGESDDALKLIEGDQPFVIYFPRTDISMAFFDKSETTTTCPHKGTATYYDLVAKSGTYKDAAWSYEDPKGDVAQIKDYMAFFVDNVTVEQL</sequence>
<protein>
    <recommendedName>
        <fullName evidence="1">DUF427 domain-containing protein</fullName>
    </recommendedName>
</protein>
<accession>M9R2R6</accession>